<dbReference type="InterPro" id="IPR001544">
    <property type="entry name" value="Aminotrans_IV"/>
</dbReference>
<proteinExistence type="predicted"/>
<evidence type="ECO:0000313" key="1">
    <source>
        <dbReference type="EMBL" id="WCZ32205.1"/>
    </source>
</evidence>
<dbReference type="SUPFAM" id="SSF56752">
    <property type="entry name" value="D-aminoacid aminotransferase-like PLP-dependent enzymes"/>
    <property type="match status" value="1"/>
</dbReference>
<keyword evidence="2" id="KW-1185">Reference proteome</keyword>
<accession>A0ABY7U806</accession>
<reference evidence="1 2" key="1">
    <citation type="submission" date="2020-10" db="EMBL/GenBank/DDBJ databases">
        <title>Complete genome sequence of Corynebacterium massiliense DSM 45435, type strain of Corynebacterium massiliense.</title>
        <authorList>
            <person name="Busche T."/>
            <person name="Kalinowski J."/>
            <person name="Ruckert C."/>
        </authorList>
    </citation>
    <scope>NUCLEOTIDE SEQUENCE [LARGE SCALE GENOMIC DNA]</scope>
    <source>
        <strain evidence="1 2">DSM 45435</strain>
    </source>
</reference>
<dbReference type="EMBL" id="CP063189">
    <property type="protein sequence ID" value="WCZ32205.1"/>
    <property type="molecule type" value="Genomic_DNA"/>
</dbReference>
<dbReference type="Pfam" id="PF01063">
    <property type="entry name" value="Aminotran_4"/>
    <property type="match status" value="1"/>
</dbReference>
<dbReference type="Gene3D" id="3.20.10.10">
    <property type="entry name" value="D-amino Acid Aminotransferase, subunit A, domain 2"/>
    <property type="match status" value="1"/>
</dbReference>
<dbReference type="Proteomes" id="UP001220064">
    <property type="component" value="Chromosome"/>
</dbReference>
<dbReference type="RefSeq" id="WP_022862774.1">
    <property type="nucleotide sequence ID" value="NZ_ATVG01000004.1"/>
</dbReference>
<protein>
    <recommendedName>
        <fullName evidence="3">4-amino-4-deoxychorismate lyase</fullName>
    </recommendedName>
</protein>
<organism evidence="1 2">
    <name type="scientific">Corynebacterium massiliense DSM 45435</name>
    <dbReference type="NCBI Taxonomy" id="1121364"/>
    <lineage>
        <taxon>Bacteria</taxon>
        <taxon>Bacillati</taxon>
        <taxon>Actinomycetota</taxon>
        <taxon>Actinomycetes</taxon>
        <taxon>Mycobacteriales</taxon>
        <taxon>Corynebacteriaceae</taxon>
        <taxon>Corynebacterium</taxon>
    </lineage>
</organism>
<evidence type="ECO:0000313" key="2">
    <source>
        <dbReference type="Proteomes" id="UP001220064"/>
    </source>
</evidence>
<dbReference type="InterPro" id="IPR043132">
    <property type="entry name" value="BCAT-like_C"/>
</dbReference>
<name>A0ABY7U806_9CORY</name>
<dbReference type="InterPro" id="IPR036038">
    <property type="entry name" value="Aminotransferase-like"/>
</dbReference>
<evidence type="ECO:0008006" key="3">
    <source>
        <dbReference type="Google" id="ProtNLM"/>
    </source>
</evidence>
<gene>
    <name evidence="1" type="ORF">CMASS_03765</name>
</gene>
<sequence>MTRVPIVDSFLLKEGRVVRPDLHRKRFHRDAVWAGAPGHDVDHYFAHVGRELPVHGEWFPKLQWDGSDFHLDVRPAPPRRDTTTLAVLPGRETDPRRHPAVKGPDLHVLGDMRNAARERGADDAAIVSGGCVREAANGTLIFATDTGLATAPDDYLLPSVTWQATVDEVGIVKHTRDIPLDEALRTPAWCLSALHGWTAVTRWVLPSGEQVPAPDVPWRGFTRRLWTRAERW</sequence>